<accession>A0A9W9NKT6</accession>
<feature type="region of interest" description="Disordered" evidence="2">
    <location>
        <begin position="150"/>
        <end position="185"/>
    </location>
</feature>
<feature type="domain" description="Activator of Hsp90 ATPase AHSA1-like N-terminal" evidence="3">
    <location>
        <begin position="13"/>
        <end position="146"/>
    </location>
</feature>
<dbReference type="CDD" id="cd08892">
    <property type="entry name" value="SRPBCC_Aha1"/>
    <property type="match status" value="1"/>
</dbReference>
<dbReference type="InterPro" id="IPR015310">
    <property type="entry name" value="AHSA1-like_N"/>
</dbReference>
<dbReference type="InterPro" id="IPR036338">
    <property type="entry name" value="Aha1"/>
</dbReference>
<dbReference type="OrthoDB" id="567237at2759"/>
<keyword evidence="5" id="KW-1185">Reference proteome</keyword>
<protein>
    <recommendedName>
        <fullName evidence="3">Activator of Hsp90 ATPase AHSA1-like N-terminal domain-containing protein</fullName>
    </recommendedName>
</protein>
<dbReference type="InterPro" id="IPR023393">
    <property type="entry name" value="START-like_dom_sf"/>
</dbReference>
<dbReference type="Gene3D" id="3.30.530.20">
    <property type="match status" value="1"/>
</dbReference>
<dbReference type="Pfam" id="PF09229">
    <property type="entry name" value="Aha1_N"/>
    <property type="match status" value="1"/>
</dbReference>
<comment type="caution">
    <text evidence="4">The sequence shown here is derived from an EMBL/GenBank/DDBJ whole genome shotgun (WGS) entry which is preliminary data.</text>
</comment>
<dbReference type="Proteomes" id="UP001147733">
    <property type="component" value="Unassembled WGS sequence"/>
</dbReference>
<dbReference type="InterPro" id="IPR013538">
    <property type="entry name" value="ASHA1/2-like_C"/>
</dbReference>
<dbReference type="SMART" id="SM01000">
    <property type="entry name" value="Aha1_N"/>
    <property type="match status" value="1"/>
</dbReference>
<evidence type="ECO:0000256" key="2">
    <source>
        <dbReference type="SAM" id="MobiDB-lite"/>
    </source>
</evidence>
<proteinExistence type="inferred from homology"/>
<dbReference type="PANTHER" id="PTHR13009:SF22">
    <property type="entry name" value="LD43819P"/>
    <property type="match status" value="1"/>
</dbReference>
<dbReference type="GO" id="GO:0001671">
    <property type="term" value="F:ATPase activator activity"/>
    <property type="evidence" value="ECO:0007669"/>
    <property type="project" value="InterPro"/>
</dbReference>
<dbReference type="SUPFAM" id="SSF103111">
    <property type="entry name" value="Activator of Hsp90 ATPase, Aha1"/>
    <property type="match status" value="1"/>
</dbReference>
<dbReference type="AlphaFoldDB" id="A0A9W9NKT6"/>
<dbReference type="EMBL" id="JAPQKT010000009">
    <property type="protein sequence ID" value="KAJ5221666.1"/>
    <property type="molecule type" value="Genomic_DNA"/>
</dbReference>
<reference evidence="4" key="2">
    <citation type="journal article" date="2023" name="IMA Fungus">
        <title>Comparative genomic study of the Penicillium genus elucidates a diverse pangenome and 15 lateral gene transfer events.</title>
        <authorList>
            <person name="Petersen C."/>
            <person name="Sorensen T."/>
            <person name="Nielsen M.R."/>
            <person name="Sondergaard T.E."/>
            <person name="Sorensen J.L."/>
            <person name="Fitzpatrick D.A."/>
            <person name="Frisvad J.C."/>
            <person name="Nielsen K.L."/>
        </authorList>
    </citation>
    <scope>NUCLEOTIDE SEQUENCE</scope>
    <source>
        <strain evidence="4">IBT 23319</strain>
    </source>
</reference>
<reference evidence="4" key="1">
    <citation type="submission" date="2022-11" db="EMBL/GenBank/DDBJ databases">
        <authorList>
            <person name="Petersen C."/>
        </authorList>
    </citation>
    <scope>NUCLEOTIDE SEQUENCE</scope>
    <source>
        <strain evidence="4">IBT 23319</strain>
    </source>
</reference>
<dbReference type="SUPFAM" id="SSF55961">
    <property type="entry name" value="Bet v1-like"/>
    <property type="match status" value="1"/>
</dbReference>
<dbReference type="Pfam" id="PF08327">
    <property type="entry name" value="AHSA1"/>
    <property type="match status" value="1"/>
</dbReference>
<evidence type="ECO:0000259" key="3">
    <source>
        <dbReference type="SMART" id="SM01000"/>
    </source>
</evidence>
<evidence type="ECO:0000256" key="1">
    <source>
        <dbReference type="ARBA" id="ARBA00006817"/>
    </source>
</evidence>
<sequence>MVLHNPNNWHWVNKDAAPWARNWLQENLSAISAEDGGASAKVEKVTSMDGDVDVSQRKGKVITLYDVKLSLEYSGKTKDEEDVTGSISIPEVAHDTEEDEYVFEIENHGDAASKQPVKDLVRSKILPQLRKTLAQLTNALVTEHAKDLQHAPGVNPSAGFTKATVHPQTSKKEAAPAATTTTSTTGKVAINTTTVTASDEMRTTAEELYNTFTDPQRIAAFTRGPPRQFEGAKVGGKFAIFDGNVVGEFVKLDAPKQIVQKWRLAQWPADHFSTLEINLDQNDVDGVTQLRVSWSGVPVGQEDVTKQNWELYYVRSIKQTFGFKTPTSSPSSSSALVKNSLLTLTLFLVGLALALFSDRLRDLLPTA</sequence>
<name>A0A9W9NKT6_PENCI</name>
<dbReference type="RefSeq" id="XP_056496589.1">
    <property type="nucleotide sequence ID" value="XM_056649458.1"/>
</dbReference>
<dbReference type="GeneID" id="81388625"/>
<evidence type="ECO:0000313" key="5">
    <source>
        <dbReference type="Proteomes" id="UP001147733"/>
    </source>
</evidence>
<comment type="similarity">
    <text evidence="1">Belongs to the AHA1 family.</text>
</comment>
<dbReference type="GO" id="GO:0005829">
    <property type="term" value="C:cytosol"/>
    <property type="evidence" value="ECO:0007669"/>
    <property type="project" value="TreeGrafter"/>
</dbReference>
<dbReference type="Gene3D" id="3.15.10.20">
    <property type="entry name" value="Activator of Hsp90 ATPase Aha1, N-terminal domain"/>
    <property type="match status" value="1"/>
</dbReference>
<dbReference type="GO" id="GO:0051087">
    <property type="term" value="F:protein-folding chaperone binding"/>
    <property type="evidence" value="ECO:0007669"/>
    <property type="project" value="InterPro"/>
</dbReference>
<dbReference type="PANTHER" id="PTHR13009">
    <property type="entry name" value="HEAT SHOCK PROTEIN 90 HSP90 CO-CHAPERONE AHA-1"/>
    <property type="match status" value="1"/>
</dbReference>
<dbReference type="GO" id="GO:0006457">
    <property type="term" value="P:protein folding"/>
    <property type="evidence" value="ECO:0007669"/>
    <property type="project" value="TreeGrafter"/>
</dbReference>
<evidence type="ECO:0000313" key="4">
    <source>
        <dbReference type="EMBL" id="KAJ5221666.1"/>
    </source>
</evidence>
<organism evidence="4 5">
    <name type="scientific">Penicillium citrinum</name>
    <dbReference type="NCBI Taxonomy" id="5077"/>
    <lineage>
        <taxon>Eukaryota</taxon>
        <taxon>Fungi</taxon>
        <taxon>Dikarya</taxon>
        <taxon>Ascomycota</taxon>
        <taxon>Pezizomycotina</taxon>
        <taxon>Eurotiomycetes</taxon>
        <taxon>Eurotiomycetidae</taxon>
        <taxon>Eurotiales</taxon>
        <taxon>Aspergillaceae</taxon>
        <taxon>Penicillium</taxon>
    </lineage>
</organism>
<gene>
    <name evidence="4" type="ORF">N7469_010553</name>
</gene>
<feature type="compositionally biased region" description="Low complexity" evidence="2">
    <location>
        <begin position="175"/>
        <end position="185"/>
    </location>
</feature>